<evidence type="ECO:0000259" key="1">
    <source>
        <dbReference type="PROSITE" id="PS50943"/>
    </source>
</evidence>
<dbReference type="InterPro" id="IPR010982">
    <property type="entry name" value="Lambda_DNA-bd_dom_sf"/>
</dbReference>
<dbReference type="Pfam" id="PF13443">
    <property type="entry name" value="HTH_26"/>
    <property type="match status" value="1"/>
</dbReference>
<dbReference type="AlphaFoldDB" id="F2JTG2"/>
<dbReference type="Gene3D" id="1.10.260.40">
    <property type="entry name" value="lambda repressor-like DNA-binding domains"/>
    <property type="match status" value="1"/>
</dbReference>
<dbReference type="eggNOG" id="COG3655">
    <property type="taxonomic scope" value="Bacteria"/>
</dbReference>
<dbReference type="PROSITE" id="PS50943">
    <property type="entry name" value="HTH_CROC1"/>
    <property type="match status" value="1"/>
</dbReference>
<gene>
    <name evidence="2" type="ordered locus">Marme_2235</name>
</gene>
<proteinExistence type="predicted"/>
<dbReference type="SUPFAM" id="SSF47413">
    <property type="entry name" value="lambda repressor-like DNA-binding domains"/>
    <property type="match status" value="1"/>
</dbReference>
<dbReference type="PATRIC" id="fig|717774.3.peg.2302"/>
<dbReference type="RefSeq" id="WP_013661381.1">
    <property type="nucleotide sequence ID" value="NC_015276.1"/>
</dbReference>
<accession>F2JTG2</accession>
<dbReference type="KEGG" id="mme:Marme_2235"/>
<protein>
    <submittedName>
        <fullName evidence="2">Helix-turn-helix domain protein</fullName>
    </submittedName>
</protein>
<organism evidence="2 3">
    <name type="scientific">Marinomonas mediterranea (strain ATCC 700492 / JCM 21426 / NBRC 103028 / MMB-1)</name>
    <dbReference type="NCBI Taxonomy" id="717774"/>
    <lineage>
        <taxon>Bacteria</taxon>
        <taxon>Pseudomonadati</taxon>
        <taxon>Pseudomonadota</taxon>
        <taxon>Gammaproteobacteria</taxon>
        <taxon>Oceanospirillales</taxon>
        <taxon>Oceanospirillaceae</taxon>
        <taxon>Marinomonas</taxon>
    </lineage>
</organism>
<dbReference type="GO" id="GO:0003677">
    <property type="term" value="F:DNA binding"/>
    <property type="evidence" value="ECO:0007669"/>
    <property type="project" value="InterPro"/>
</dbReference>
<sequence>MSQINQVNLTLKRLLKQSQITYKDIADQLDMSEASIKRIFSTQSFTLDRLEQICSLLKMTLSDLFILSEKQTEKVSQLTQEQENELLASPKLLVAAICIRDSWSFQEMIDFYDISEHEGIQLMSKLDKLKVIEFLPNNHYRSLIAHDFRWLPGGPLETFIEQEILSSFMKAKKGEEWDYRLYLSGRYSESSIEIIRQMLEKVAFKASALNQEDSVLPMSKRQRTGMLFAMRPWESDFIKSLERTEEIPKD</sequence>
<evidence type="ECO:0000313" key="3">
    <source>
        <dbReference type="Proteomes" id="UP000001062"/>
    </source>
</evidence>
<dbReference type="Proteomes" id="UP000001062">
    <property type="component" value="Chromosome"/>
</dbReference>
<dbReference type="HOGENOM" id="CLU_090969_1_0_6"/>
<evidence type="ECO:0000313" key="2">
    <source>
        <dbReference type="EMBL" id="ADZ91476.1"/>
    </source>
</evidence>
<dbReference type="SMART" id="SM00530">
    <property type="entry name" value="HTH_XRE"/>
    <property type="match status" value="1"/>
</dbReference>
<dbReference type="EMBL" id="CP002583">
    <property type="protein sequence ID" value="ADZ91476.1"/>
    <property type="molecule type" value="Genomic_DNA"/>
</dbReference>
<dbReference type="InterPro" id="IPR001387">
    <property type="entry name" value="Cro/C1-type_HTH"/>
</dbReference>
<feature type="domain" description="HTH cro/C1-type" evidence="1">
    <location>
        <begin position="11"/>
        <end position="64"/>
    </location>
</feature>
<dbReference type="STRING" id="717774.Marme_2235"/>
<dbReference type="OrthoDB" id="5298444at2"/>
<keyword evidence="3" id="KW-1185">Reference proteome</keyword>
<reference evidence="2 3" key="1">
    <citation type="journal article" date="2012" name="Stand. Genomic Sci.">
        <title>Complete genome sequence of the melanogenic marine bacterium Marinomonas mediterranea type strain (MMB-1(T)).</title>
        <authorList>
            <person name="Lucas-Elio P."/>
            <person name="Goodwin L."/>
            <person name="Woyke T."/>
            <person name="Pitluck S."/>
            <person name="Nolan M."/>
            <person name="Kyrpides N.C."/>
            <person name="Detter J.C."/>
            <person name="Copeland A."/>
            <person name="Teshima H."/>
            <person name="Bruce D."/>
            <person name="Detter C."/>
            <person name="Tapia R."/>
            <person name="Han S."/>
            <person name="Land M.L."/>
            <person name="Ivanova N."/>
            <person name="Mikhailova N."/>
            <person name="Johnston A.W."/>
            <person name="Sanchez-Amat A."/>
        </authorList>
    </citation>
    <scope>NUCLEOTIDE SEQUENCE [LARGE SCALE GENOMIC DNA]</scope>
    <source>
        <strain evidence="3">ATCC 700492 / JCM 21426 / NBRC 103028 / MMB-1</strain>
    </source>
</reference>
<name>F2JTG2_MARM1</name>